<comment type="caution">
    <text evidence="2">The sequence shown here is derived from an EMBL/GenBank/DDBJ whole genome shotgun (WGS) entry which is preliminary data.</text>
</comment>
<dbReference type="EMBL" id="BFEA01001366">
    <property type="protein sequence ID" value="GBG93276.1"/>
    <property type="molecule type" value="Genomic_DNA"/>
</dbReference>
<evidence type="ECO:0000256" key="1">
    <source>
        <dbReference type="SAM" id="MobiDB-lite"/>
    </source>
</evidence>
<name>A0A388MFD5_CHABU</name>
<evidence type="ECO:0000313" key="2">
    <source>
        <dbReference type="EMBL" id="GBG93276.1"/>
    </source>
</evidence>
<dbReference type="Proteomes" id="UP000265515">
    <property type="component" value="Unassembled WGS sequence"/>
</dbReference>
<feature type="region of interest" description="Disordered" evidence="1">
    <location>
        <begin position="638"/>
        <end position="675"/>
    </location>
</feature>
<feature type="compositionally biased region" description="Basic and acidic residues" evidence="1">
    <location>
        <begin position="242"/>
        <end position="252"/>
    </location>
</feature>
<feature type="region of interest" description="Disordered" evidence="1">
    <location>
        <begin position="328"/>
        <end position="382"/>
    </location>
</feature>
<proteinExistence type="predicted"/>
<dbReference type="AlphaFoldDB" id="A0A388MFD5"/>
<feature type="compositionally biased region" description="Basic and acidic residues" evidence="1">
    <location>
        <begin position="574"/>
        <end position="598"/>
    </location>
</feature>
<protein>
    <submittedName>
        <fullName evidence="2">Uncharacterized protein</fullName>
    </submittedName>
</protein>
<accession>A0A388MFD5</accession>
<dbReference type="Gramene" id="GBG93276">
    <property type="protein sequence ID" value="GBG93276"/>
    <property type="gene ID" value="CBR_g62632"/>
</dbReference>
<feature type="compositionally biased region" description="Basic and acidic residues" evidence="1">
    <location>
        <begin position="344"/>
        <end position="358"/>
    </location>
</feature>
<gene>
    <name evidence="2" type="ORF">CBR_g62632</name>
</gene>
<keyword evidence="3" id="KW-1185">Reference proteome</keyword>
<feature type="region of interest" description="Disordered" evidence="1">
    <location>
        <begin position="239"/>
        <end position="269"/>
    </location>
</feature>
<feature type="region of interest" description="Disordered" evidence="1">
    <location>
        <begin position="394"/>
        <end position="613"/>
    </location>
</feature>
<evidence type="ECO:0000313" key="3">
    <source>
        <dbReference type="Proteomes" id="UP000265515"/>
    </source>
</evidence>
<feature type="compositionally biased region" description="Basic and acidic residues" evidence="1">
    <location>
        <begin position="428"/>
        <end position="452"/>
    </location>
</feature>
<feature type="compositionally biased region" description="Acidic residues" evidence="1">
    <location>
        <begin position="651"/>
        <end position="664"/>
    </location>
</feature>
<feature type="compositionally biased region" description="Polar residues" evidence="1">
    <location>
        <begin position="563"/>
        <end position="572"/>
    </location>
</feature>
<organism evidence="2 3">
    <name type="scientific">Chara braunii</name>
    <name type="common">Braun's stonewort</name>
    <dbReference type="NCBI Taxonomy" id="69332"/>
    <lineage>
        <taxon>Eukaryota</taxon>
        <taxon>Viridiplantae</taxon>
        <taxon>Streptophyta</taxon>
        <taxon>Charophyceae</taxon>
        <taxon>Charales</taxon>
        <taxon>Characeae</taxon>
        <taxon>Chara</taxon>
    </lineage>
</organism>
<reference evidence="2 3" key="1">
    <citation type="journal article" date="2018" name="Cell">
        <title>The Chara Genome: Secondary Complexity and Implications for Plant Terrestrialization.</title>
        <authorList>
            <person name="Nishiyama T."/>
            <person name="Sakayama H."/>
            <person name="Vries J.D."/>
            <person name="Buschmann H."/>
            <person name="Saint-Marcoux D."/>
            <person name="Ullrich K.K."/>
            <person name="Haas F.B."/>
            <person name="Vanderstraeten L."/>
            <person name="Becker D."/>
            <person name="Lang D."/>
            <person name="Vosolsobe S."/>
            <person name="Rombauts S."/>
            <person name="Wilhelmsson P.K.I."/>
            <person name="Janitza P."/>
            <person name="Kern R."/>
            <person name="Heyl A."/>
            <person name="Rumpler F."/>
            <person name="Villalobos L.I.A.C."/>
            <person name="Clay J.M."/>
            <person name="Skokan R."/>
            <person name="Toyoda A."/>
            <person name="Suzuki Y."/>
            <person name="Kagoshima H."/>
            <person name="Schijlen E."/>
            <person name="Tajeshwar N."/>
            <person name="Catarino B."/>
            <person name="Hetherington A.J."/>
            <person name="Saltykova A."/>
            <person name="Bonnot C."/>
            <person name="Breuninger H."/>
            <person name="Symeonidi A."/>
            <person name="Radhakrishnan G.V."/>
            <person name="Van Nieuwerburgh F."/>
            <person name="Deforce D."/>
            <person name="Chang C."/>
            <person name="Karol K.G."/>
            <person name="Hedrich R."/>
            <person name="Ulvskov P."/>
            <person name="Glockner G."/>
            <person name="Delwiche C.F."/>
            <person name="Petrasek J."/>
            <person name="Van de Peer Y."/>
            <person name="Friml J."/>
            <person name="Beilby M."/>
            <person name="Dolan L."/>
            <person name="Kohara Y."/>
            <person name="Sugano S."/>
            <person name="Fujiyama A."/>
            <person name="Delaux P.-M."/>
            <person name="Quint M."/>
            <person name="TheiBen G."/>
            <person name="Hagemann M."/>
            <person name="Harholt J."/>
            <person name="Dunand C."/>
            <person name="Zachgo S."/>
            <person name="Langdale J."/>
            <person name="Maumus F."/>
            <person name="Straeten D.V.D."/>
            <person name="Gould S.B."/>
            <person name="Rensing S.A."/>
        </authorList>
    </citation>
    <scope>NUCLEOTIDE SEQUENCE [LARGE SCALE GENOMIC DNA]</scope>
    <source>
        <strain evidence="2 3">S276</strain>
    </source>
</reference>
<sequence length="719" mass="79362">MKKAWMTAREDLWLMGRGPWKGMIDIKGSRTIIYMAPSTELRDWLIHERKVESILVGYVGHEVQLVPWRTPAEMEFQQEEEKRQRPWVKVFTPPSFLVPLEEQMVQQPFGEIVSIALFCEEEREYRRYVVRGPLKMRQVERVAVAFGPTTTQEFRFITSETPFCDVYFMHGHLGREGRWLSKAESARELHKKEIRRRMDPILASNVEEERRAWREIEQRYDAVVLKELQAAHWRVGGPEVAEGYRRRQDSKPRGRHTQPPRGTGGGKVEILEGKEEDSQGRLDGQALRISGGETGQTKEVLRELGGECKQKGQVGLDEICPGKVPEDINEANGWSNEEVVESSGRMDAEGGGGNRKESTPGGKVGESEVLPGGGQTRGEDKQVMLDCVRANILDRKVGEEETVGGNSKERTPGGKFGESEALQGGGQERGRTRDSGGKEEVGAGGRGEKDGSGDGSRNGEPPLGQQQECWLLIPYGRTEMGAESTNVHIPVPGGAKEGESDDVEVVDLAASLSALSPPPPPPPSHKCEPTAVTSDSGLVGMPRRRRKQLTSGPPISSPAKVGSSLQQATGAIQSDREEERRELQARVDAKPKRWDRSRSPAGRKVQLLKDEDRWVSPQRGRIEEEELQNKVAEEGLAEGMEDAQPRQPALDLDEPMIGDEGGDSTDDRGGAMDEDMDINEGMEADVGYEYNGEGVTTGNIGTRGVLCLPDDAMVGGARH</sequence>